<feature type="domain" description="Phospholipid/glycerol acyltransferase" evidence="7">
    <location>
        <begin position="120"/>
        <end position="237"/>
    </location>
</feature>
<dbReference type="PANTHER" id="PTHR10434:SF11">
    <property type="entry name" value="1-ACYL-SN-GLYCEROL-3-PHOSPHATE ACYLTRANSFERASE"/>
    <property type="match status" value="1"/>
</dbReference>
<sequence>EKATYYVPHPLGKNCISYRNIISIAMESSWLLVATFFLGVILSIRSFSHNKTINCYVTYIFFCLAMLLTSIVTLPAFLLRPFNYDNTMLLSRVFRACLQPVVHIRWSVKNGQVLEKDQAAIVVANHQSIFDMMGMAYLWPNMKKCTALVKKEFWLYPIVGFVAWLAGMIFVDRSNPKEAVKILQAATDTIMADKVKLWFYPEGTRGDGIKMLPFKKGAFVTAIRIQRPIIPIVYSPYYFIDFKNKTFEEEGHMTISVLDEIPTAGMTEKDIGLLMENTYKVMEAEFNKLSAAVQS</sequence>
<evidence type="ECO:0000256" key="3">
    <source>
        <dbReference type="ARBA" id="ARBA00022679"/>
    </source>
</evidence>
<organism evidence="8">
    <name type="scientific">Lygus hesperus</name>
    <name type="common">Western plant bug</name>
    <dbReference type="NCBI Taxonomy" id="30085"/>
    <lineage>
        <taxon>Eukaryota</taxon>
        <taxon>Metazoa</taxon>
        <taxon>Ecdysozoa</taxon>
        <taxon>Arthropoda</taxon>
        <taxon>Hexapoda</taxon>
        <taxon>Insecta</taxon>
        <taxon>Pterygota</taxon>
        <taxon>Neoptera</taxon>
        <taxon>Paraneoptera</taxon>
        <taxon>Hemiptera</taxon>
        <taxon>Heteroptera</taxon>
        <taxon>Panheteroptera</taxon>
        <taxon>Cimicomorpha</taxon>
        <taxon>Miridae</taxon>
        <taxon>Mirini</taxon>
        <taxon>Lygus</taxon>
    </lineage>
</organism>
<dbReference type="EMBL" id="GBHO01014671">
    <property type="protein sequence ID" value="JAG28933.1"/>
    <property type="molecule type" value="Transcribed_RNA"/>
</dbReference>
<keyword evidence="5" id="KW-0594">Phospholipid biosynthesis</keyword>
<evidence type="ECO:0000256" key="2">
    <source>
        <dbReference type="ARBA" id="ARBA00008655"/>
    </source>
</evidence>
<evidence type="ECO:0000313" key="8">
    <source>
        <dbReference type="EMBL" id="JAG28933.1"/>
    </source>
</evidence>
<dbReference type="GO" id="GO:0003841">
    <property type="term" value="F:1-acylglycerol-3-phosphate O-acyltransferase activity"/>
    <property type="evidence" value="ECO:0007669"/>
    <property type="project" value="UniProtKB-UniRule"/>
</dbReference>
<dbReference type="Pfam" id="PF01553">
    <property type="entry name" value="Acyltransferase"/>
    <property type="match status" value="1"/>
</dbReference>
<dbReference type="GO" id="GO:0006654">
    <property type="term" value="P:phosphatidic acid biosynthetic process"/>
    <property type="evidence" value="ECO:0007669"/>
    <property type="project" value="TreeGrafter"/>
</dbReference>
<comment type="catalytic activity">
    <reaction evidence="5">
        <text>a 1-acyl-sn-glycero-3-phosphate + an acyl-CoA = a 1,2-diacyl-sn-glycero-3-phosphate + CoA</text>
        <dbReference type="Rhea" id="RHEA:19709"/>
        <dbReference type="ChEBI" id="CHEBI:57287"/>
        <dbReference type="ChEBI" id="CHEBI:57970"/>
        <dbReference type="ChEBI" id="CHEBI:58342"/>
        <dbReference type="ChEBI" id="CHEBI:58608"/>
        <dbReference type="EC" id="2.3.1.51"/>
    </reaction>
</comment>
<feature type="non-terminal residue" evidence="8">
    <location>
        <position position="1"/>
    </location>
</feature>
<keyword evidence="3 5" id="KW-0808">Transferase</keyword>
<dbReference type="PANTHER" id="PTHR10434">
    <property type="entry name" value="1-ACYL-SN-GLYCEROL-3-PHOSPHATE ACYLTRANSFERASE"/>
    <property type="match status" value="1"/>
</dbReference>
<name>A0A0A9YCV0_LYGHE</name>
<feature type="transmembrane region" description="Helical" evidence="6">
    <location>
        <begin position="56"/>
        <end position="79"/>
    </location>
</feature>
<protein>
    <recommendedName>
        <fullName evidence="5">1-acyl-sn-glycerol-3-phosphate acyltransferase</fullName>
        <ecNumber evidence="5">2.3.1.51</ecNumber>
    </recommendedName>
</protein>
<reference evidence="8" key="2">
    <citation type="submission" date="2014-07" db="EMBL/GenBank/DDBJ databases">
        <authorList>
            <person name="Hull J."/>
        </authorList>
    </citation>
    <scope>NUCLEOTIDE SEQUENCE</scope>
</reference>
<feature type="transmembrane region" description="Helical" evidence="6">
    <location>
        <begin position="153"/>
        <end position="171"/>
    </location>
</feature>
<keyword evidence="6" id="KW-0812">Transmembrane</keyword>
<keyword evidence="5" id="KW-0443">Lipid metabolism</keyword>
<keyword evidence="5" id="KW-0444">Lipid biosynthesis</keyword>
<dbReference type="GO" id="GO:0005783">
    <property type="term" value="C:endoplasmic reticulum"/>
    <property type="evidence" value="ECO:0007669"/>
    <property type="project" value="TreeGrafter"/>
</dbReference>
<dbReference type="SMART" id="SM00563">
    <property type="entry name" value="PlsC"/>
    <property type="match status" value="1"/>
</dbReference>
<comment type="similarity">
    <text evidence="2 5">Belongs to the 1-acyl-sn-glycerol-3-phosphate acyltransferase family.</text>
</comment>
<feature type="transmembrane region" description="Helical" evidence="6">
    <location>
        <begin position="20"/>
        <end position="44"/>
    </location>
</feature>
<dbReference type="SUPFAM" id="SSF69593">
    <property type="entry name" value="Glycerol-3-phosphate (1)-acyltransferase"/>
    <property type="match status" value="1"/>
</dbReference>
<evidence type="ECO:0000259" key="7">
    <source>
        <dbReference type="SMART" id="SM00563"/>
    </source>
</evidence>
<evidence type="ECO:0000256" key="5">
    <source>
        <dbReference type="RuleBase" id="RU361267"/>
    </source>
</evidence>
<evidence type="ECO:0000256" key="4">
    <source>
        <dbReference type="ARBA" id="ARBA00023315"/>
    </source>
</evidence>
<reference evidence="8" key="1">
    <citation type="journal article" date="2014" name="PLoS ONE">
        <title>Transcriptome-Based Identification of ABC Transporters in the Western Tarnished Plant Bug Lygus hesperus.</title>
        <authorList>
            <person name="Hull J.J."/>
            <person name="Chaney K."/>
            <person name="Geib S.M."/>
            <person name="Fabrick J.A."/>
            <person name="Brent C.S."/>
            <person name="Walsh D."/>
            <person name="Lavine L.C."/>
        </authorList>
    </citation>
    <scope>NUCLEOTIDE SEQUENCE</scope>
</reference>
<keyword evidence="4 5" id="KW-0012">Acyltransferase</keyword>
<evidence type="ECO:0000256" key="6">
    <source>
        <dbReference type="SAM" id="Phobius"/>
    </source>
</evidence>
<dbReference type="NCBIfam" id="TIGR00530">
    <property type="entry name" value="AGP_acyltrn"/>
    <property type="match status" value="1"/>
</dbReference>
<dbReference type="AlphaFoldDB" id="A0A0A9YCV0"/>
<keyword evidence="6" id="KW-0472">Membrane</keyword>
<evidence type="ECO:0000256" key="1">
    <source>
        <dbReference type="ARBA" id="ARBA00004728"/>
    </source>
</evidence>
<accession>A0A0A9YCV0</accession>
<dbReference type="CDD" id="cd07989">
    <property type="entry name" value="LPLAT_AGPAT-like"/>
    <property type="match status" value="1"/>
</dbReference>
<comment type="domain">
    <text evidence="5">The HXXXXD motif is essential for acyltransferase activity and may constitute the binding site for the phosphate moiety of the glycerol-3-phosphate.</text>
</comment>
<proteinExistence type="inferred from homology"/>
<keyword evidence="5" id="KW-1208">Phospholipid metabolism</keyword>
<dbReference type="InterPro" id="IPR002123">
    <property type="entry name" value="Plipid/glycerol_acylTrfase"/>
</dbReference>
<dbReference type="GO" id="GO:0016020">
    <property type="term" value="C:membrane"/>
    <property type="evidence" value="ECO:0007669"/>
    <property type="project" value="InterPro"/>
</dbReference>
<dbReference type="EC" id="2.3.1.51" evidence="5"/>
<comment type="pathway">
    <text evidence="1">Phospholipid metabolism; CDP-diacylglycerol biosynthesis; CDP-diacylglycerol from sn-glycerol 3-phosphate: step 2/3.</text>
</comment>
<dbReference type="InterPro" id="IPR004552">
    <property type="entry name" value="AGP_acyltrans"/>
</dbReference>
<keyword evidence="6" id="KW-1133">Transmembrane helix</keyword>
<gene>
    <name evidence="8" type="primary">Agpat2_0</name>
    <name evidence="8" type="ORF">CM83_22185</name>
</gene>